<feature type="compositionally biased region" description="Polar residues" evidence="1">
    <location>
        <begin position="208"/>
        <end position="227"/>
    </location>
</feature>
<feature type="compositionally biased region" description="Polar residues" evidence="1">
    <location>
        <begin position="179"/>
        <end position="191"/>
    </location>
</feature>
<sequence>MGSLLSFISPETVVAAVITGAAVYGYVLYSNSGTQTATSTIPNQKSTGTKSSKAKKKKPSPKIAELSDTPEKAALASRSGNSAPEPVVVPFPHVIPGEFEAHPATANSDEPVTKSKKGKKKKAKGTSPADSAYLDSASPLHTSHSGDAPSSSTKSQGNTPAATMDVPPQTKSHLRASASFDTDSSWTQVEPQHQKGSKSAGKLDGQTLAVSTDFSNSDFGASISGDSPVTERTDEVAAGHEIGTRGDDNRRTLAEKLVPKPRKTGVDDMLQRSDFPTLARVMRVQPRADETPAPGFTWEDYEDVAGGGGNINDANEEDDGGWGVVKGKGSSRNSRTISTLEQPSDGASDMTKKQRQNAKKRELAKAAKADAEAARLAGLAKHKRELERQRIAEISRQGGGKLPSGGMQASVDDRGRLVWD</sequence>
<proteinExistence type="predicted"/>
<evidence type="ECO:0000313" key="3">
    <source>
        <dbReference type="Proteomes" id="UP000053820"/>
    </source>
</evidence>
<feature type="compositionally biased region" description="Basic and acidic residues" evidence="1">
    <location>
        <begin position="229"/>
        <end position="271"/>
    </location>
</feature>
<feature type="compositionally biased region" description="Polar residues" evidence="1">
    <location>
        <begin position="35"/>
        <end position="44"/>
    </location>
</feature>
<feature type="region of interest" description="Disordered" evidence="1">
    <location>
        <begin position="35"/>
        <end position="367"/>
    </location>
</feature>
<feature type="compositionally biased region" description="Basic residues" evidence="1">
    <location>
        <begin position="114"/>
        <end position="124"/>
    </location>
</feature>
<organism evidence="2 3">
    <name type="scientific">Hydnomerulius pinastri MD-312</name>
    <dbReference type="NCBI Taxonomy" id="994086"/>
    <lineage>
        <taxon>Eukaryota</taxon>
        <taxon>Fungi</taxon>
        <taxon>Dikarya</taxon>
        <taxon>Basidiomycota</taxon>
        <taxon>Agaricomycotina</taxon>
        <taxon>Agaricomycetes</taxon>
        <taxon>Agaricomycetidae</taxon>
        <taxon>Boletales</taxon>
        <taxon>Boletales incertae sedis</taxon>
        <taxon>Leucogyrophana</taxon>
    </lineage>
</organism>
<gene>
    <name evidence="2" type="ORF">HYDPIDRAFT_101369</name>
</gene>
<dbReference type="AlphaFoldDB" id="A0A0C9VN48"/>
<dbReference type="Proteomes" id="UP000053820">
    <property type="component" value="Unassembled WGS sequence"/>
</dbReference>
<name>A0A0C9VN48_9AGAM</name>
<evidence type="ECO:0000313" key="2">
    <source>
        <dbReference type="EMBL" id="KIJ59090.1"/>
    </source>
</evidence>
<feature type="compositionally biased region" description="Polar residues" evidence="1">
    <location>
        <begin position="332"/>
        <end position="342"/>
    </location>
</feature>
<protein>
    <submittedName>
        <fullName evidence="2">Uncharacterized protein</fullName>
    </submittedName>
</protein>
<dbReference type="HOGENOM" id="CLU_037757_0_0_1"/>
<dbReference type="EMBL" id="KN839898">
    <property type="protein sequence ID" value="KIJ59090.1"/>
    <property type="molecule type" value="Genomic_DNA"/>
</dbReference>
<feature type="compositionally biased region" description="Polar residues" evidence="1">
    <location>
        <begin position="139"/>
        <end position="161"/>
    </location>
</feature>
<keyword evidence="3" id="KW-1185">Reference proteome</keyword>
<reference evidence="2 3" key="1">
    <citation type="submission" date="2014-04" db="EMBL/GenBank/DDBJ databases">
        <title>Evolutionary Origins and Diversification of the Mycorrhizal Mutualists.</title>
        <authorList>
            <consortium name="DOE Joint Genome Institute"/>
            <consortium name="Mycorrhizal Genomics Consortium"/>
            <person name="Kohler A."/>
            <person name="Kuo A."/>
            <person name="Nagy L.G."/>
            <person name="Floudas D."/>
            <person name="Copeland A."/>
            <person name="Barry K.W."/>
            <person name="Cichocki N."/>
            <person name="Veneault-Fourrey C."/>
            <person name="LaButti K."/>
            <person name="Lindquist E.A."/>
            <person name="Lipzen A."/>
            <person name="Lundell T."/>
            <person name="Morin E."/>
            <person name="Murat C."/>
            <person name="Riley R."/>
            <person name="Ohm R."/>
            <person name="Sun H."/>
            <person name="Tunlid A."/>
            <person name="Henrissat B."/>
            <person name="Grigoriev I.V."/>
            <person name="Hibbett D.S."/>
            <person name="Martin F."/>
        </authorList>
    </citation>
    <scope>NUCLEOTIDE SEQUENCE [LARGE SCALE GENOMIC DNA]</scope>
    <source>
        <strain evidence="2 3">MD-312</strain>
    </source>
</reference>
<accession>A0A0C9VN48</accession>
<dbReference type="OrthoDB" id="2564465at2759"/>
<feature type="region of interest" description="Disordered" evidence="1">
    <location>
        <begin position="393"/>
        <end position="420"/>
    </location>
</feature>
<feature type="compositionally biased region" description="Basic and acidic residues" evidence="1">
    <location>
        <begin position="411"/>
        <end position="420"/>
    </location>
</feature>
<evidence type="ECO:0000256" key="1">
    <source>
        <dbReference type="SAM" id="MobiDB-lite"/>
    </source>
</evidence>